<dbReference type="Gene3D" id="2.60.40.790">
    <property type="match status" value="1"/>
</dbReference>
<dbReference type="InterPro" id="IPR002068">
    <property type="entry name" value="A-crystallin/Hsp20_dom"/>
</dbReference>
<comment type="similarity">
    <text evidence="1 2">Belongs to the small heat shock protein (HSP20) family.</text>
</comment>
<protein>
    <submittedName>
        <fullName evidence="4">Probable Hsp20 family chaperone</fullName>
    </submittedName>
</protein>
<dbReference type="CDD" id="cd06471">
    <property type="entry name" value="ACD_LpsHSP_like"/>
    <property type="match status" value="1"/>
</dbReference>
<evidence type="ECO:0000256" key="1">
    <source>
        <dbReference type="PROSITE-ProRule" id="PRU00285"/>
    </source>
</evidence>
<dbReference type="KEGG" id="ahk:NCTC10172_00855"/>
<dbReference type="SUPFAM" id="SSF49764">
    <property type="entry name" value="HSP20-like chaperones"/>
    <property type="match status" value="1"/>
</dbReference>
<feature type="domain" description="SHSP" evidence="3">
    <location>
        <begin position="10"/>
        <end position="121"/>
    </location>
</feature>
<accession>A0A449BK30</accession>
<dbReference type="STRING" id="1408416.GCA_000702765_00293"/>
<dbReference type="EMBL" id="LR215050">
    <property type="protein sequence ID" value="VEU82831.1"/>
    <property type="molecule type" value="Genomic_DNA"/>
</dbReference>
<dbReference type="PANTHER" id="PTHR11527">
    <property type="entry name" value="HEAT-SHOCK PROTEIN 20 FAMILY MEMBER"/>
    <property type="match status" value="1"/>
</dbReference>
<evidence type="ECO:0000313" key="4">
    <source>
        <dbReference type="EMBL" id="VEU82831.1"/>
    </source>
</evidence>
<evidence type="ECO:0000256" key="2">
    <source>
        <dbReference type="RuleBase" id="RU003616"/>
    </source>
</evidence>
<dbReference type="Pfam" id="PF00011">
    <property type="entry name" value="HSP20"/>
    <property type="match status" value="1"/>
</dbReference>
<name>A0A449BK30_9MOLU</name>
<evidence type="ECO:0000313" key="5">
    <source>
        <dbReference type="Proteomes" id="UP000290909"/>
    </source>
</evidence>
<dbReference type="Proteomes" id="UP000290909">
    <property type="component" value="Chromosome"/>
</dbReference>
<evidence type="ECO:0000259" key="3">
    <source>
        <dbReference type="PROSITE" id="PS01031"/>
    </source>
</evidence>
<proteinExistence type="inferred from homology"/>
<dbReference type="InterPro" id="IPR031107">
    <property type="entry name" value="Small_HSP"/>
</dbReference>
<gene>
    <name evidence="4" type="ORF">NCTC10172_00855</name>
</gene>
<dbReference type="PROSITE" id="PS01031">
    <property type="entry name" value="SHSP"/>
    <property type="match status" value="1"/>
</dbReference>
<sequence length="121" mass="14076">MFEDFFKEFDRPKSKVMKTDIKETDNAYTFLIDLPGFKKEDIKVSIERGYLVVSAISNSEIEDKKDNYIRRERSYGSMTHSYYVGDVSLDELKGKCDNGILEIEVPKYSTNTTSTKYLDIK</sequence>
<organism evidence="4 5">
    <name type="scientific">Acholeplasma hippikon</name>
    <dbReference type="NCBI Taxonomy" id="264636"/>
    <lineage>
        <taxon>Bacteria</taxon>
        <taxon>Bacillati</taxon>
        <taxon>Mycoplasmatota</taxon>
        <taxon>Mollicutes</taxon>
        <taxon>Acholeplasmatales</taxon>
        <taxon>Acholeplasmataceae</taxon>
        <taxon>Acholeplasma</taxon>
    </lineage>
</organism>
<dbReference type="InterPro" id="IPR008978">
    <property type="entry name" value="HSP20-like_chaperone"/>
</dbReference>
<reference evidence="4 5" key="1">
    <citation type="submission" date="2019-01" db="EMBL/GenBank/DDBJ databases">
        <authorList>
            <consortium name="Pathogen Informatics"/>
        </authorList>
    </citation>
    <scope>NUCLEOTIDE SEQUENCE [LARGE SCALE GENOMIC DNA]</scope>
    <source>
        <strain evidence="4 5">NCTC10172</strain>
    </source>
</reference>
<dbReference type="AlphaFoldDB" id="A0A449BK30"/>
<keyword evidence="5" id="KW-1185">Reference proteome</keyword>